<dbReference type="AlphaFoldDB" id="A0A8C3KIN7"/>
<dbReference type="InterPro" id="IPR000082">
    <property type="entry name" value="SEA_dom"/>
</dbReference>
<proteinExistence type="predicted"/>
<reference evidence="2" key="1">
    <citation type="submission" date="2025-08" db="UniProtKB">
        <authorList>
            <consortium name="Ensembl"/>
        </authorList>
    </citation>
    <scope>IDENTIFICATION</scope>
</reference>
<dbReference type="Pfam" id="PF01390">
    <property type="entry name" value="SEA"/>
    <property type="match status" value="1"/>
</dbReference>
<evidence type="ECO:0000313" key="2">
    <source>
        <dbReference type="Ensembl" id="ENSCPGP00000024425.1"/>
    </source>
</evidence>
<dbReference type="Proteomes" id="UP000694419">
    <property type="component" value="Unplaced"/>
</dbReference>
<name>A0A8C3KIN7_9CHAR</name>
<organism evidence="2 3">
    <name type="scientific">Calidris pygmaea</name>
    <name type="common">Spoon-billed sandpiper</name>
    <dbReference type="NCBI Taxonomy" id="425635"/>
    <lineage>
        <taxon>Eukaryota</taxon>
        <taxon>Metazoa</taxon>
        <taxon>Chordata</taxon>
        <taxon>Craniata</taxon>
        <taxon>Vertebrata</taxon>
        <taxon>Euteleostomi</taxon>
        <taxon>Archelosauria</taxon>
        <taxon>Archosauria</taxon>
        <taxon>Dinosauria</taxon>
        <taxon>Saurischia</taxon>
        <taxon>Theropoda</taxon>
        <taxon>Coelurosauria</taxon>
        <taxon>Aves</taxon>
        <taxon>Neognathae</taxon>
        <taxon>Neoaves</taxon>
        <taxon>Charadriiformes</taxon>
        <taxon>Scolopacidae</taxon>
        <taxon>Calidris</taxon>
    </lineage>
</organism>
<dbReference type="InterPro" id="IPR028850">
    <property type="entry name" value="MUC16"/>
</dbReference>
<feature type="domain" description="SEA" evidence="1">
    <location>
        <begin position="63"/>
        <end position="181"/>
    </location>
</feature>
<reference evidence="2" key="2">
    <citation type="submission" date="2025-09" db="UniProtKB">
        <authorList>
            <consortium name="Ensembl"/>
        </authorList>
    </citation>
    <scope>IDENTIFICATION</scope>
</reference>
<dbReference type="PANTHER" id="PTHR14672:SF1">
    <property type="entry name" value="MUCIN-16"/>
    <property type="match status" value="1"/>
</dbReference>
<dbReference type="SUPFAM" id="SSF82671">
    <property type="entry name" value="SEA domain"/>
    <property type="match status" value="1"/>
</dbReference>
<sequence>HRTGSIVVDCKCFFQPEPSINRTVVERAFQDRTSNATGLWLGSSYQLCPVSTQINPLSPLKSGKENFRLSFRISNLPYSPELQDSRSQMYQENKEKIEKELDVFRASSLKDYFAGCTVENFGYVPLRNVTSTCKFLLNPFSRVLRKQEVYEELKRLTHGFTKLGSSYQLEEQSLVVEGESSCDDFVGMSWHFLTCPMLYFQIVFCLRRKSHLYQVQQGMYGVYFPHLNTRKVH</sequence>
<dbReference type="Gene3D" id="3.30.70.960">
    <property type="entry name" value="SEA domain"/>
    <property type="match status" value="1"/>
</dbReference>
<feature type="domain" description="SEA" evidence="1">
    <location>
        <begin position="1"/>
        <end position="59"/>
    </location>
</feature>
<accession>A0A8C3KIN7</accession>
<protein>
    <recommendedName>
        <fullName evidence="1">SEA domain-containing protein</fullName>
    </recommendedName>
</protein>
<dbReference type="InterPro" id="IPR036364">
    <property type="entry name" value="SEA_dom_sf"/>
</dbReference>
<dbReference type="PANTHER" id="PTHR14672">
    <property type="entry name" value="MUCIN-16"/>
    <property type="match status" value="1"/>
</dbReference>
<dbReference type="PROSITE" id="PS50024">
    <property type="entry name" value="SEA"/>
    <property type="match status" value="2"/>
</dbReference>
<evidence type="ECO:0000313" key="3">
    <source>
        <dbReference type="Proteomes" id="UP000694419"/>
    </source>
</evidence>
<dbReference type="Ensembl" id="ENSCPGT00000026681.1">
    <property type="protein sequence ID" value="ENSCPGP00000024425.1"/>
    <property type="gene ID" value="ENSCPGG00000016839.1"/>
</dbReference>
<evidence type="ECO:0000259" key="1">
    <source>
        <dbReference type="PROSITE" id="PS50024"/>
    </source>
</evidence>
<keyword evidence="3" id="KW-1185">Reference proteome</keyword>